<gene>
    <name evidence="5" type="ORF">DTO57_06420</name>
</gene>
<dbReference type="EMBL" id="QORO01000002">
    <property type="protein sequence ID" value="RCK59797.1"/>
    <property type="molecule type" value="Genomic_DNA"/>
</dbReference>
<dbReference type="SUPFAM" id="SSF46894">
    <property type="entry name" value="C-terminal effector domain of the bipartite response regulators"/>
    <property type="match status" value="1"/>
</dbReference>
<protein>
    <submittedName>
        <fullName evidence="5">LuxR family transcriptional regulator</fullName>
    </submittedName>
</protein>
<proteinExistence type="predicted"/>
<name>A0A367Y1T5_9MICO</name>
<evidence type="ECO:0000256" key="1">
    <source>
        <dbReference type="ARBA" id="ARBA00023015"/>
    </source>
</evidence>
<feature type="domain" description="HTH luxR-type" evidence="4">
    <location>
        <begin position="385"/>
        <end position="450"/>
    </location>
</feature>
<keyword evidence="3" id="KW-0804">Transcription</keyword>
<sequence>MLALVRALIDPLQREFDHRISSSHLQEAQSLLTRMEHATGLEPEDAAIVVTMLATTDRIAGRPEVGLARLGALESVRPSPADRAPVHFHVGLMHLELGKATMALESFDAARSEAYASGDDNLVALAEELSLIASYVQLTSQSPAWTGARRSPLTGSSLPLGAALDTVDVRELRHLLEAPADYSAPGMTALSSLEATLRARAYSVLGLGHSALGELDILAAKLPPGLPTPALRRWLLLSRVEALLVLGRADEVLEILDDATPSGPETPHATLHRAHALVLLGQGDMATTLMHDLVPQIRGKSVRHAIRAQATLHRALLGLGDVEGANAALVDALHKAAQTGLLLPFFRHGRAWVAQLLDAAVPFTRDPAVGRLVRSMHETLRDLGGAPDAIALTPREQDVLALLAGPGTIGQVAEALGVTQNTIKSQLRGLYRKLGAASRDDALLTARAAGLLT</sequence>
<organism evidence="5 6">
    <name type="scientific">Microbacterium sorbitolivorans</name>
    <dbReference type="NCBI Taxonomy" id="1867410"/>
    <lineage>
        <taxon>Bacteria</taxon>
        <taxon>Bacillati</taxon>
        <taxon>Actinomycetota</taxon>
        <taxon>Actinomycetes</taxon>
        <taxon>Micrococcales</taxon>
        <taxon>Microbacteriaceae</taxon>
        <taxon>Microbacterium</taxon>
    </lineage>
</organism>
<dbReference type="PROSITE" id="PS50043">
    <property type="entry name" value="HTH_LUXR_2"/>
    <property type="match status" value="1"/>
</dbReference>
<dbReference type="InterPro" id="IPR016032">
    <property type="entry name" value="Sig_transdc_resp-reg_C-effctor"/>
</dbReference>
<evidence type="ECO:0000313" key="5">
    <source>
        <dbReference type="EMBL" id="RCK59797.1"/>
    </source>
</evidence>
<dbReference type="Gene3D" id="1.10.10.10">
    <property type="entry name" value="Winged helix-like DNA-binding domain superfamily/Winged helix DNA-binding domain"/>
    <property type="match status" value="1"/>
</dbReference>
<evidence type="ECO:0000256" key="3">
    <source>
        <dbReference type="ARBA" id="ARBA00023163"/>
    </source>
</evidence>
<dbReference type="Proteomes" id="UP000253508">
    <property type="component" value="Unassembled WGS sequence"/>
</dbReference>
<dbReference type="Pfam" id="PF00196">
    <property type="entry name" value="GerE"/>
    <property type="match status" value="1"/>
</dbReference>
<dbReference type="GO" id="GO:0006355">
    <property type="term" value="P:regulation of DNA-templated transcription"/>
    <property type="evidence" value="ECO:0007669"/>
    <property type="project" value="InterPro"/>
</dbReference>
<keyword evidence="2" id="KW-0238">DNA-binding</keyword>
<keyword evidence="1" id="KW-0805">Transcription regulation</keyword>
<dbReference type="CDD" id="cd06170">
    <property type="entry name" value="LuxR_C_like"/>
    <property type="match status" value="1"/>
</dbReference>
<accession>A0A367Y1T5</accession>
<reference evidence="5 6" key="1">
    <citation type="submission" date="2018-07" db="EMBL/GenBank/DDBJ databases">
        <title>Microbacterium endoborsara sp. nov., a novel actinobacterium isolated from Borszczowia aralocaspica.</title>
        <authorList>
            <person name="An D."/>
        </authorList>
    </citation>
    <scope>NUCLEOTIDE SEQUENCE [LARGE SCALE GENOMIC DNA]</scope>
    <source>
        <strain evidence="5 6">C1.15228</strain>
    </source>
</reference>
<dbReference type="Gene3D" id="1.25.40.10">
    <property type="entry name" value="Tetratricopeptide repeat domain"/>
    <property type="match status" value="1"/>
</dbReference>
<dbReference type="SUPFAM" id="SSF48452">
    <property type="entry name" value="TPR-like"/>
    <property type="match status" value="1"/>
</dbReference>
<comment type="caution">
    <text evidence="5">The sequence shown here is derived from an EMBL/GenBank/DDBJ whole genome shotgun (WGS) entry which is preliminary data.</text>
</comment>
<dbReference type="AlphaFoldDB" id="A0A367Y1T5"/>
<evidence type="ECO:0000313" key="6">
    <source>
        <dbReference type="Proteomes" id="UP000253508"/>
    </source>
</evidence>
<dbReference type="InterPro" id="IPR011990">
    <property type="entry name" value="TPR-like_helical_dom_sf"/>
</dbReference>
<keyword evidence="6" id="KW-1185">Reference proteome</keyword>
<dbReference type="PANTHER" id="PTHR44688:SF16">
    <property type="entry name" value="DNA-BINDING TRANSCRIPTIONAL ACTIVATOR DEVR_DOSR"/>
    <property type="match status" value="1"/>
</dbReference>
<dbReference type="InterPro" id="IPR000792">
    <property type="entry name" value="Tscrpt_reg_LuxR_C"/>
</dbReference>
<dbReference type="GO" id="GO:0003677">
    <property type="term" value="F:DNA binding"/>
    <property type="evidence" value="ECO:0007669"/>
    <property type="project" value="UniProtKB-KW"/>
</dbReference>
<dbReference type="OrthoDB" id="3178268at2"/>
<dbReference type="InterPro" id="IPR036388">
    <property type="entry name" value="WH-like_DNA-bd_sf"/>
</dbReference>
<dbReference type="SMART" id="SM00421">
    <property type="entry name" value="HTH_LUXR"/>
    <property type="match status" value="1"/>
</dbReference>
<evidence type="ECO:0000259" key="4">
    <source>
        <dbReference type="PROSITE" id="PS50043"/>
    </source>
</evidence>
<dbReference type="PANTHER" id="PTHR44688">
    <property type="entry name" value="DNA-BINDING TRANSCRIPTIONAL ACTIVATOR DEVR_DOSR"/>
    <property type="match status" value="1"/>
</dbReference>
<evidence type="ECO:0000256" key="2">
    <source>
        <dbReference type="ARBA" id="ARBA00023125"/>
    </source>
</evidence>